<dbReference type="InterPro" id="IPR017853">
    <property type="entry name" value="GH"/>
</dbReference>
<dbReference type="GO" id="GO:0005509">
    <property type="term" value="F:calcium ion binding"/>
    <property type="evidence" value="ECO:0007669"/>
    <property type="project" value="InterPro"/>
</dbReference>
<feature type="binding site" evidence="15">
    <location>
        <position position="161"/>
    </location>
    <ligand>
        <name>Ca(2+)</name>
        <dbReference type="ChEBI" id="CHEBI:29108"/>
        <label>1</label>
    </ligand>
</feature>
<dbReference type="InterPro" id="IPR013777">
    <property type="entry name" value="A-amylase-like"/>
</dbReference>
<feature type="binding site" evidence="17">
    <location>
        <position position="108"/>
    </location>
    <ligand>
        <name>substrate</name>
    </ligand>
</feature>
<evidence type="ECO:0000256" key="13">
    <source>
        <dbReference type="PIRSR" id="PIRSR001024-1"/>
    </source>
</evidence>
<feature type="binding site" evidence="17">
    <location>
        <position position="72"/>
    </location>
    <ligand>
        <name>substrate</name>
    </ligand>
</feature>
<accession>A0A0F7SWE3</accession>
<keyword evidence="6" id="KW-0732">Signal</keyword>
<dbReference type="Pfam" id="PF00128">
    <property type="entry name" value="Alpha-amylase"/>
    <property type="match status" value="1"/>
</dbReference>
<feature type="binding site" evidence="15">
    <location>
        <position position="210"/>
    </location>
    <ligand>
        <name>Ca(2+)</name>
        <dbReference type="ChEBI" id="CHEBI:29108"/>
        <label>1</label>
    </ligand>
</feature>
<feature type="binding site" evidence="17">
    <location>
        <position position="345"/>
    </location>
    <ligand>
        <name>substrate</name>
    </ligand>
</feature>
<protein>
    <recommendedName>
        <fullName evidence="4">alpha-amylase</fullName>
        <ecNumber evidence="4">3.2.1.1</ecNumber>
    </recommendedName>
</protein>
<evidence type="ECO:0000259" key="18">
    <source>
        <dbReference type="SMART" id="SM00642"/>
    </source>
</evidence>
<keyword evidence="9 16" id="KW-1015">Disulfide bond</keyword>
<dbReference type="PANTHER" id="PTHR10357:SF215">
    <property type="entry name" value="ALPHA-AMYLASE 1"/>
    <property type="match status" value="1"/>
</dbReference>
<feature type="binding site" evidence="17">
    <location>
        <position position="234"/>
    </location>
    <ligand>
        <name>substrate</name>
    </ligand>
</feature>
<proteinExistence type="inferred from homology"/>
<feature type="site" description="Transition state stabilizer" evidence="14">
    <location>
        <position position="298"/>
    </location>
</feature>
<feature type="binding site" evidence="15">
    <location>
        <position position="230"/>
    </location>
    <ligand>
        <name>Ca(2+)</name>
        <dbReference type="ChEBI" id="CHEBI:29108"/>
        <label>2</label>
    </ligand>
</feature>
<dbReference type="Gene3D" id="3.20.20.80">
    <property type="entry name" value="Glycosidases"/>
    <property type="match status" value="1"/>
</dbReference>
<evidence type="ECO:0000256" key="5">
    <source>
        <dbReference type="ARBA" id="ARBA00022723"/>
    </source>
</evidence>
<feature type="active site" description="Nucleophile" evidence="13">
    <location>
        <position position="206"/>
    </location>
</feature>
<dbReference type="SMART" id="SM00642">
    <property type="entry name" value="Aamy"/>
    <property type="match status" value="1"/>
</dbReference>
<dbReference type="PIRSF" id="PIRSF001024">
    <property type="entry name" value="Alph-amyl_fung"/>
    <property type="match status" value="1"/>
</dbReference>
<keyword evidence="7 19" id="KW-0378">Hydrolase</keyword>
<dbReference type="Gene3D" id="2.60.40.1180">
    <property type="entry name" value="Golgi alpha-mannosidase II"/>
    <property type="match status" value="1"/>
</dbReference>
<evidence type="ECO:0000256" key="3">
    <source>
        <dbReference type="ARBA" id="ARBA00008061"/>
    </source>
</evidence>
<name>A0A0F7SWE3_PHARH</name>
<keyword evidence="10" id="KW-0325">Glycoprotein</keyword>
<dbReference type="InterPro" id="IPR015340">
    <property type="entry name" value="A_amylase_C_dom"/>
</dbReference>
<evidence type="ECO:0000256" key="6">
    <source>
        <dbReference type="ARBA" id="ARBA00022729"/>
    </source>
</evidence>
<evidence type="ECO:0000313" key="19">
    <source>
        <dbReference type="EMBL" id="CED84418.1"/>
    </source>
</evidence>
<feature type="binding site" evidence="17">
    <location>
        <position position="204"/>
    </location>
    <ligand>
        <name>substrate</name>
    </ligand>
</feature>
<sequence>MSELMTDRFALGNGSTPACNTAAQVFCGGDLQGIIDELDYIQGMGFDAVWISPVSAQILDDTIVGQAYHGYWASDLTKLGPSPTALQALSSALHDRSMALMLDVVVNHVAFALAVSTSQFDPAVGQSSTGEMDGVYGPFDLPTDYHMLACTIEDGNQTSVEQCWLEPTGSVITPDLNTSSSKIQNALYTNVRNIVQTYAIDGIRIDAAMHVEKPFLKGFETNAGVFCMGEVLNGDPLYVNDYQASALSSTLNYPMYFTLTQAFSDTSGSMLNLANMISTISYWFDDSTVLGGFASNHDMPRPRSMTTDDALLKNMFTYSFVADGIPIWYYGDEQNASGGSDPSNREALWTLGDEPYDTSSTLYDYVTRMNAVRKAAAGASLTFYTTKASVLIQTTHSIAISKYPLLSVLTNQGSAQSGTESLTIQTAYQPESMVVDVLSCVLSQVDSSGSLTVHINYGQPQVFMPLTSIALDPPFCADVASYLTCQDRIASRAWRGGV</sequence>
<dbReference type="GO" id="GO:0004556">
    <property type="term" value="F:alpha-amylase activity"/>
    <property type="evidence" value="ECO:0007669"/>
    <property type="project" value="UniProtKB-EC"/>
</dbReference>
<evidence type="ECO:0000256" key="4">
    <source>
        <dbReference type="ARBA" id="ARBA00012595"/>
    </source>
</evidence>
<evidence type="ECO:0000256" key="12">
    <source>
        <dbReference type="ARBA" id="ARBA00023295"/>
    </source>
</evidence>
<evidence type="ECO:0000256" key="2">
    <source>
        <dbReference type="ARBA" id="ARBA00001913"/>
    </source>
</evidence>
<feature type="domain" description="Glycosyl hydrolase family 13 catalytic" evidence="18">
    <location>
        <begin position="3"/>
        <end position="373"/>
    </location>
</feature>
<dbReference type="InterPro" id="IPR013780">
    <property type="entry name" value="Glyco_hydro_b"/>
</dbReference>
<evidence type="ECO:0000256" key="9">
    <source>
        <dbReference type="ARBA" id="ARBA00023157"/>
    </source>
</evidence>
<evidence type="ECO:0000256" key="11">
    <source>
        <dbReference type="ARBA" id="ARBA00023277"/>
    </source>
</evidence>
<dbReference type="SUPFAM" id="SSF51011">
    <property type="entry name" value="Glycosyl hydrolase domain"/>
    <property type="match status" value="1"/>
</dbReference>
<evidence type="ECO:0000256" key="10">
    <source>
        <dbReference type="ARBA" id="ARBA00023180"/>
    </source>
</evidence>
<dbReference type="Pfam" id="PF09260">
    <property type="entry name" value="A_amylase_dom_C"/>
    <property type="match status" value="1"/>
</dbReference>
<dbReference type="EC" id="3.2.1.1" evidence="4"/>
<comment type="catalytic activity">
    <reaction evidence="1">
        <text>Endohydrolysis of (1-&gt;4)-alpha-D-glucosidic linkages in polysaccharides containing three or more (1-&gt;4)-alpha-linked D-glucose units.</text>
        <dbReference type="EC" id="3.2.1.1"/>
    </reaction>
</comment>
<feature type="binding site" evidence="17">
    <location>
        <position position="24"/>
    </location>
    <ligand>
        <name>substrate</name>
    </ligand>
</feature>
<dbReference type="GO" id="GO:0016052">
    <property type="term" value="P:carbohydrate catabolic process"/>
    <property type="evidence" value="ECO:0007669"/>
    <property type="project" value="InterPro"/>
</dbReference>
<evidence type="ECO:0000256" key="8">
    <source>
        <dbReference type="ARBA" id="ARBA00022837"/>
    </source>
</evidence>
<keyword evidence="5 15" id="KW-0479">Metal-binding</keyword>
<keyword evidence="12" id="KW-0326">Glycosidase</keyword>
<evidence type="ECO:0000256" key="1">
    <source>
        <dbReference type="ARBA" id="ARBA00000548"/>
    </source>
</evidence>
<feature type="disulfide bond" evidence="16">
    <location>
        <begin position="19"/>
        <end position="27"/>
    </location>
</feature>
<keyword evidence="8 15" id="KW-0106">Calcium</keyword>
<evidence type="ECO:0000256" key="14">
    <source>
        <dbReference type="PIRSR" id="PIRSR001024-2"/>
    </source>
</evidence>
<dbReference type="PANTHER" id="PTHR10357">
    <property type="entry name" value="ALPHA-AMYLASE FAMILY MEMBER"/>
    <property type="match status" value="1"/>
</dbReference>
<evidence type="ECO:0000256" key="7">
    <source>
        <dbReference type="ARBA" id="ARBA00022801"/>
    </source>
</evidence>
<feature type="binding site" evidence="15">
    <location>
        <position position="107"/>
    </location>
    <ligand>
        <name>Ca(2+)</name>
        <dbReference type="ChEBI" id="CHEBI:29108"/>
        <label>1</label>
    </ligand>
</feature>
<reference evidence="19" key="1">
    <citation type="submission" date="2014-08" db="EMBL/GenBank/DDBJ databases">
        <authorList>
            <person name="Sharma Rahul"/>
            <person name="Thines Marco"/>
        </authorList>
    </citation>
    <scope>NUCLEOTIDE SEQUENCE</scope>
</reference>
<evidence type="ECO:0000256" key="15">
    <source>
        <dbReference type="PIRSR" id="PIRSR001024-3"/>
    </source>
</evidence>
<feature type="binding site" evidence="17">
    <location>
        <position position="298"/>
    </location>
    <ligand>
        <name>substrate</name>
    </ligand>
</feature>
<keyword evidence="11" id="KW-0119">Carbohydrate metabolism</keyword>
<feature type="binding site" evidence="15">
    <location>
        <position position="175"/>
    </location>
    <ligand>
        <name>Ca(2+)</name>
        <dbReference type="ChEBI" id="CHEBI:29108"/>
        <label>1</label>
    </ligand>
</feature>
<feature type="active site" description="Proton donor" evidence="13">
    <location>
        <position position="230"/>
    </location>
</feature>
<comment type="similarity">
    <text evidence="3">Belongs to the glycosyl hydrolase 13 family.</text>
</comment>
<feature type="disulfide bond" evidence="16">
    <location>
        <begin position="150"/>
        <end position="163"/>
    </location>
</feature>
<evidence type="ECO:0000256" key="17">
    <source>
        <dbReference type="PIRSR" id="PIRSR001024-5"/>
    </source>
</evidence>
<comment type="cofactor">
    <cofactor evidence="2">
        <name>Ca(2+)</name>
        <dbReference type="ChEBI" id="CHEBI:29108"/>
    </cofactor>
</comment>
<dbReference type="InterPro" id="IPR006047">
    <property type="entry name" value="GH13_cat_dom"/>
</dbReference>
<dbReference type="AlphaFoldDB" id="A0A0F7SWE3"/>
<feature type="binding site" evidence="15">
    <location>
        <position position="206"/>
    </location>
    <ligand>
        <name>Ca(2+)</name>
        <dbReference type="ChEBI" id="CHEBI:29108"/>
        <label>2</label>
    </ligand>
</feature>
<dbReference type="EMBL" id="LN483166">
    <property type="protein sequence ID" value="CED84418.1"/>
    <property type="molecule type" value="Genomic_DNA"/>
</dbReference>
<dbReference type="SUPFAM" id="SSF51445">
    <property type="entry name" value="(Trans)glycosidases"/>
    <property type="match status" value="1"/>
</dbReference>
<evidence type="ECO:0000256" key="16">
    <source>
        <dbReference type="PIRSR" id="PIRSR001024-4"/>
    </source>
</evidence>
<organism evidence="19">
    <name type="scientific">Phaffia rhodozyma</name>
    <name type="common">Yeast</name>
    <name type="synonym">Xanthophyllomyces dendrorhous</name>
    <dbReference type="NCBI Taxonomy" id="264483"/>
    <lineage>
        <taxon>Eukaryota</taxon>
        <taxon>Fungi</taxon>
        <taxon>Dikarya</taxon>
        <taxon>Basidiomycota</taxon>
        <taxon>Agaricomycotina</taxon>
        <taxon>Tremellomycetes</taxon>
        <taxon>Cystofilobasidiales</taxon>
        <taxon>Mrakiaceae</taxon>
        <taxon>Phaffia</taxon>
    </lineage>
</organism>